<dbReference type="GO" id="GO:0005198">
    <property type="term" value="F:structural molecule activity"/>
    <property type="evidence" value="ECO:0007669"/>
    <property type="project" value="TreeGrafter"/>
</dbReference>
<dbReference type="PANTHER" id="PTHR23169">
    <property type="entry name" value="ENVOPLAKIN"/>
    <property type="match status" value="1"/>
</dbReference>
<dbReference type="Pfam" id="PF00435">
    <property type="entry name" value="Spectrin"/>
    <property type="match status" value="1"/>
</dbReference>
<sequence>MQAPLLENVIENTRELFAHIGGSEAIALQMRTDQLKQRYNNLADDADSKIAIWEKALTLAENLLDGQTELKKHLEDVEEDLQNLSQVSLEEQFQLISTIESDLGPAREQLEAIQLISCELQRLTTESRANQLAKESSELLKYFNSVSDIVIKKAELLSKAERQSKLIFDVLDFWIDWFNEIQEQIVNAEKPAVDIEQLKQQLKQQRQLNDEIASERNGLRDMIAEASKVGRELNLTLGGQEGQEALLTKVERTKKMAEETAELGSERTAELEQAFALAKELDSEYTELNDYMDGFERDLFACDPITTGMPTKVLLAQQQHNNNILQQIQSQRPMINKFERNVAALRELCSEIDEQNLKQISENVAERESFEELVAAFQERGDVLTSSLEHSAQLGDRLNMLLSNLSAALEQLHSQEPPSSRPPIIRRQLDEMNVMFDLLNQKESSFLIMKNQCSEQIALAQQQNLNFGGQEASTLAEMHQQRLIELDTRWTELKQAAEGRRLQLETILPLAERFWIQLDLAQQSVVQIRQQTDQFGMNATNENISDNPVNQLQQRQNLLLSLQNGISECSQGVQQAHFGGNELCNELLGAEEEQSFVQQHLAALQAQWDAFLAHFTQISSSLSLAVNQSLQFHSLFQQLTSFLDTKESQSFNIITDNTLNSVDSVREQLQIVDMLRRELDEAIICREQLNQIGAELLAVIAAIKSTPNTSIGDFEDPILSIRQPLNDLNQRWNILSKRLVDTQQRLERSLLDMGQFSQAYTQLVDWINKTLNTLEGIEKEWNLYSQNGASSLKHIEIIICKLKILQNDISAHQPSYEAILTAGTQILQQQEDDSTTIANTKSMIEILVSQWTKLDNNSQQLLNELEQTRIESTSRNNDLEKWRLWLNDLLTEMRTNRPVGGLPETAIAQLDEFRVIQSDKNLLKT</sequence>
<dbReference type="Proteomes" id="UP000605970">
    <property type="component" value="Unassembled WGS sequence"/>
</dbReference>
<dbReference type="GO" id="GO:0030056">
    <property type="term" value="C:hemidesmosome"/>
    <property type="evidence" value="ECO:0007669"/>
    <property type="project" value="TreeGrafter"/>
</dbReference>
<organism evidence="1 2">
    <name type="scientific">Meloidogyne graminicola</name>
    <dbReference type="NCBI Taxonomy" id="189291"/>
    <lineage>
        <taxon>Eukaryota</taxon>
        <taxon>Metazoa</taxon>
        <taxon>Ecdysozoa</taxon>
        <taxon>Nematoda</taxon>
        <taxon>Chromadorea</taxon>
        <taxon>Rhabditida</taxon>
        <taxon>Tylenchina</taxon>
        <taxon>Tylenchomorpha</taxon>
        <taxon>Tylenchoidea</taxon>
        <taxon>Meloidogynidae</taxon>
        <taxon>Meloidogyninae</taxon>
        <taxon>Meloidogyne</taxon>
    </lineage>
</organism>
<dbReference type="GO" id="GO:0031122">
    <property type="term" value="P:cytoplasmic microtubule organization"/>
    <property type="evidence" value="ECO:0007669"/>
    <property type="project" value="TreeGrafter"/>
</dbReference>
<accession>A0A8S9ZRY1</accession>
<gene>
    <name evidence="1" type="ORF">Mgra_00004462</name>
</gene>
<dbReference type="SUPFAM" id="SSF46966">
    <property type="entry name" value="Spectrin repeat"/>
    <property type="match status" value="7"/>
</dbReference>
<dbReference type="GO" id="GO:0045104">
    <property type="term" value="P:intermediate filament cytoskeleton organization"/>
    <property type="evidence" value="ECO:0007669"/>
    <property type="project" value="InterPro"/>
</dbReference>
<proteinExistence type="predicted"/>
<keyword evidence="2" id="KW-1185">Reference proteome</keyword>
<dbReference type="GO" id="GO:0005882">
    <property type="term" value="C:intermediate filament"/>
    <property type="evidence" value="ECO:0007669"/>
    <property type="project" value="TreeGrafter"/>
</dbReference>
<dbReference type="GO" id="GO:0016020">
    <property type="term" value="C:membrane"/>
    <property type="evidence" value="ECO:0007669"/>
    <property type="project" value="TreeGrafter"/>
</dbReference>
<dbReference type="OrthoDB" id="2250192at2759"/>
<dbReference type="InterPro" id="IPR002017">
    <property type="entry name" value="Spectrin_repeat"/>
</dbReference>
<evidence type="ECO:0000313" key="1">
    <source>
        <dbReference type="EMBL" id="KAF7636203.1"/>
    </source>
</evidence>
<evidence type="ECO:0000313" key="2">
    <source>
        <dbReference type="Proteomes" id="UP000605970"/>
    </source>
</evidence>
<comment type="caution">
    <text evidence="1">The sequence shown here is derived from an EMBL/GenBank/DDBJ whole genome shotgun (WGS) entry which is preliminary data.</text>
</comment>
<dbReference type="GO" id="GO:0042060">
    <property type="term" value="P:wound healing"/>
    <property type="evidence" value="ECO:0007669"/>
    <property type="project" value="TreeGrafter"/>
</dbReference>
<dbReference type="InterPro" id="IPR043197">
    <property type="entry name" value="Plakin"/>
</dbReference>
<dbReference type="InterPro" id="IPR018159">
    <property type="entry name" value="Spectrin/alpha-actinin"/>
</dbReference>
<dbReference type="SMART" id="SM00150">
    <property type="entry name" value="SPEC"/>
    <property type="match status" value="4"/>
</dbReference>
<dbReference type="AlphaFoldDB" id="A0A8S9ZRY1"/>
<name>A0A8S9ZRY1_9BILA</name>
<dbReference type="EMBL" id="JABEBT010000033">
    <property type="protein sequence ID" value="KAF7636203.1"/>
    <property type="molecule type" value="Genomic_DNA"/>
</dbReference>
<dbReference type="GO" id="GO:0005737">
    <property type="term" value="C:cytoplasm"/>
    <property type="evidence" value="ECO:0007669"/>
    <property type="project" value="TreeGrafter"/>
</dbReference>
<dbReference type="Gene3D" id="1.20.58.60">
    <property type="match status" value="4"/>
</dbReference>
<dbReference type="CDD" id="cd00176">
    <property type="entry name" value="SPEC"/>
    <property type="match status" value="1"/>
</dbReference>
<protein>
    <submittedName>
        <fullName evidence="1">GAR domain-containing protein</fullName>
    </submittedName>
</protein>
<reference evidence="1" key="1">
    <citation type="journal article" date="2020" name="Ecol. Evol.">
        <title>Genome structure and content of the rice root-knot nematode (Meloidogyne graminicola).</title>
        <authorList>
            <person name="Phan N.T."/>
            <person name="Danchin E.G.J."/>
            <person name="Klopp C."/>
            <person name="Perfus-Barbeoch L."/>
            <person name="Kozlowski D.K."/>
            <person name="Koutsovoulos G.D."/>
            <person name="Lopez-Roques C."/>
            <person name="Bouchez O."/>
            <person name="Zahm M."/>
            <person name="Besnard G."/>
            <person name="Bellafiore S."/>
        </authorList>
    </citation>
    <scope>NUCLEOTIDE SEQUENCE</scope>
    <source>
        <strain evidence="1">VN-18</strain>
    </source>
</reference>
<dbReference type="PANTHER" id="PTHR23169:SF23">
    <property type="entry name" value="SHORT STOP, ISOFORM H"/>
    <property type="match status" value="1"/>
</dbReference>